<evidence type="ECO:0000256" key="2">
    <source>
        <dbReference type="ARBA" id="ARBA00022723"/>
    </source>
</evidence>
<dbReference type="GO" id="GO:0000981">
    <property type="term" value="F:DNA-binding transcription factor activity, RNA polymerase II-specific"/>
    <property type="evidence" value="ECO:0007669"/>
    <property type="project" value="TreeGrafter"/>
</dbReference>
<dbReference type="GO" id="GO:0008270">
    <property type="term" value="F:zinc ion binding"/>
    <property type="evidence" value="ECO:0007669"/>
    <property type="project" value="UniProtKB-KW"/>
</dbReference>
<evidence type="ECO:0000256" key="1">
    <source>
        <dbReference type="ARBA" id="ARBA00004123"/>
    </source>
</evidence>
<evidence type="ECO:0000256" key="5">
    <source>
        <dbReference type="ARBA" id="ARBA00023242"/>
    </source>
</evidence>
<keyword evidence="7" id="KW-0175">Coiled coil</keyword>
<dbReference type="PROSITE" id="PS00344">
    <property type="entry name" value="GATA_ZN_FINGER_1"/>
    <property type="match status" value="1"/>
</dbReference>
<feature type="region of interest" description="Disordered" evidence="8">
    <location>
        <begin position="280"/>
        <end position="324"/>
    </location>
</feature>
<keyword evidence="4" id="KW-0862">Zinc</keyword>
<evidence type="ECO:0000313" key="10">
    <source>
        <dbReference type="EMBL" id="CEP19351.1"/>
    </source>
</evidence>
<evidence type="ECO:0000256" key="7">
    <source>
        <dbReference type="SAM" id="Coils"/>
    </source>
</evidence>
<sequence>MKARKRSLTRCVECQSSFRPHLWGRESGKGPVCDHCSNGGKNYSPQEELPCAEKEILMDIANNKHDENIICANCQATTTPLWRRDATGKTICNACGLYYKLHHVHRPATMMRTVIKRRKRCPSSDKQQHLQQKHQKLDHDKKAAISPTFKHSYSSPPPTSLNQQLPPPPSAIIRKMSFDETCSTGSGSGNSNGSLKGASPDLIMYPEDNNSWPQHHHKLEESSRFTLPPIHAYYKKSSYCTQHDSLHSQRQELQKEITRLSQLLSNTVAKLSDIDSAIANPQHHHHHHHKCTCSSSPAPAASPSLPSLPSSSSSISSNSSESDYDANLLQEQQVARSLLSLASTDTNTIVTRLPPISLANH</sequence>
<dbReference type="OrthoDB" id="515401at2759"/>
<keyword evidence="2" id="KW-0479">Metal-binding</keyword>
<dbReference type="InterPro" id="IPR039355">
    <property type="entry name" value="Transcription_factor_GATA"/>
</dbReference>
<protein>
    <recommendedName>
        <fullName evidence="9">GATA-type domain-containing protein</fullName>
    </recommendedName>
</protein>
<dbReference type="InterPro" id="IPR000679">
    <property type="entry name" value="Znf_GATA"/>
</dbReference>
<feature type="region of interest" description="Disordered" evidence="8">
    <location>
        <begin position="117"/>
        <end position="201"/>
    </location>
</feature>
<reference evidence="10 11" key="1">
    <citation type="submission" date="2014-09" db="EMBL/GenBank/DDBJ databases">
        <authorList>
            <person name="Ellenberger Sabrina"/>
        </authorList>
    </citation>
    <scope>NUCLEOTIDE SEQUENCE [LARGE SCALE GENOMIC DNA]</scope>
    <source>
        <strain evidence="10 11">CBS 412.66</strain>
    </source>
</reference>
<feature type="domain" description="GATA-type" evidence="9">
    <location>
        <begin position="65"/>
        <end position="118"/>
    </location>
</feature>
<feature type="compositionally biased region" description="Pro residues" evidence="8">
    <location>
        <begin position="155"/>
        <end position="170"/>
    </location>
</feature>
<dbReference type="PRINTS" id="PR00619">
    <property type="entry name" value="GATAZNFINGER"/>
</dbReference>
<dbReference type="AlphaFoldDB" id="A0A0B7NL81"/>
<gene>
    <name evidence="10" type="primary">PARPA_13666.1 scaffold 47024</name>
</gene>
<feature type="coiled-coil region" evidence="7">
    <location>
        <begin position="243"/>
        <end position="270"/>
    </location>
</feature>
<dbReference type="PROSITE" id="PS50114">
    <property type="entry name" value="GATA_ZN_FINGER_2"/>
    <property type="match status" value="1"/>
</dbReference>
<evidence type="ECO:0000259" key="9">
    <source>
        <dbReference type="PROSITE" id="PS50114"/>
    </source>
</evidence>
<dbReference type="SUPFAM" id="SSF57716">
    <property type="entry name" value="Glucocorticoid receptor-like (DNA-binding domain)"/>
    <property type="match status" value="1"/>
</dbReference>
<evidence type="ECO:0000256" key="4">
    <source>
        <dbReference type="ARBA" id="ARBA00022833"/>
    </source>
</evidence>
<dbReference type="GO" id="GO:0000122">
    <property type="term" value="P:negative regulation of transcription by RNA polymerase II"/>
    <property type="evidence" value="ECO:0007669"/>
    <property type="project" value="TreeGrafter"/>
</dbReference>
<comment type="subcellular location">
    <subcellularLocation>
        <location evidence="1">Nucleus</location>
    </subcellularLocation>
</comment>
<dbReference type="GO" id="GO:0045944">
    <property type="term" value="P:positive regulation of transcription by RNA polymerase II"/>
    <property type="evidence" value="ECO:0007669"/>
    <property type="project" value="TreeGrafter"/>
</dbReference>
<dbReference type="Gene3D" id="3.30.50.10">
    <property type="entry name" value="Erythroid Transcription Factor GATA-1, subunit A"/>
    <property type="match status" value="1"/>
</dbReference>
<dbReference type="PANTHER" id="PTHR10071:SF281">
    <property type="entry name" value="BOX A-BINDING FACTOR-RELATED"/>
    <property type="match status" value="1"/>
</dbReference>
<organism evidence="10 11">
    <name type="scientific">Parasitella parasitica</name>
    <dbReference type="NCBI Taxonomy" id="35722"/>
    <lineage>
        <taxon>Eukaryota</taxon>
        <taxon>Fungi</taxon>
        <taxon>Fungi incertae sedis</taxon>
        <taxon>Mucoromycota</taxon>
        <taxon>Mucoromycotina</taxon>
        <taxon>Mucoromycetes</taxon>
        <taxon>Mucorales</taxon>
        <taxon>Mucorineae</taxon>
        <taxon>Mucoraceae</taxon>
        <taxon>Parasitella</taxon>
    </lineage>
</organism>
<keyword evidence="5" id="KW-0539">Nucleus</keyword>
<feature type="compositionally biased region" description="Basic residues" evidence="8">
    <location>
        <begin position="282"/>
        <end position="291"/>
    </location>
</feature>
<dbReference type="Pfam" id="PF00320">
    <property type="entry name" value="GATA"/>
    <property type="match status" value="1"/>
</dbReference>
<dbReference type="GO" id="GO:0000978">
    <property type="term" value="F:RNA polymerase II cis-regulatory region sequence-specific DNA binding"/>
    <property type="evidence" value="ECO:0007669"/>
    <property type="project" value="TreeGrafter"/>
</dbReference>
<evidence type="ECO:0000313" key="11">
    <source>
        <dbReference type="Proteomes" id="UP000054107"/>
    </source>
</evidence>
<evidence type="ECO:0000256" key="6">
    <source>
        <dbReference type="PROSITE-ProRule" id="PRU00094"/>
    </source>
</evidence>
<dbReference type="STRING" id="35722.A0A0B7NL81"/>
<evidence type="ECO:0000256" key="3">
    <source>
        <dbReference type="ARBA" id="ARBA00022771"/>
    </source>
</evidence>
<name>A0A0B7NL81_9FUNG</name>
<feature type="compositionally biased region" description="Low complexity" evidence="8">
    <location>
        <begin position="294"/>
        <end position="321"/>
    </location>
</feature>
<dbReference type="Proteomes" id="UP000054107">
    <property type="component" value="Unassembled WGS sequence"/>
</dbReference>
<keyword evidence="11" id="KW-1185">Reference proteome</keyword>
<dbReference type="SMART" id="SM00401">
    <property type="entry name" value="ZnF_GATA"/>
    <property type="match status" value="1"/>
</dbReference>
<accession>A0A0B7NL81</accession>
<proteinExistence type="predicted"/>
<dbReference type="InterPro" id="IPR013088">
    <property type="entry name" value="Znf_NHR/GATA"/>
</dbReference>
<dbReference type="CDD" id="cd00202">
    <property type="entry name" value="ZnF_GATA"/>
    <property type="match status" value="1"/>
</dbReference>
<evidence type="ECO:0000256" key="8">
    <source>
        <dbReference type="SAM" id="MobiDB-lite"/>
    </source>
</evidence>
<dbReference type="GO" id="GO:0005634">
    <property type="term" value="C:nucleus"/>
    <property type="evidence" value="ECO:0007669"/>
    <property type="project" value="UniProtKB-SubCell"/>
</dbReference>
<dbReference type="EMBL" id="LN734024">
    <property type="protein sequence ID" value="CEP19351.1"/>
    <property type="molecule type" value="Genomic_DNA"/>
</dbReference>
<keyword evidence="3 6" id="KW-0863">Zinc-finger</keyword>
<dbReference type="PANTHER" id="PTHR10071">
    <property type="entry name" value="TRANSCRIPTION FACTOR GATA FAMILY MEMBER"/>
    <property type="match status" value="1"/>
</dbReference>